<dbReference type="PANTHER" id="PTHR42928">
    <property type="entry name" value="TRICARBOXYLATE-BINDING PROTEIN"/>
    <property type="match status" value="1"/>
</dbReference>
<dbReference type="InterPro" id="IPR005064">
    <property type="entry name" value="BUG"/>
</dbReference>
<comment type="similarity">
    <text evidence="1">Belongs to the UPF0065 (bug) family.</text>
</comment>
<accession>A0A7D4HSL3</accession>
<dbReference type="PIRSF" id="PIRSF017082">
    <property type="entry name" value="YflP"/>
    <property type="match status" value="1"/>
</dbReference>
<dbReference type="SUPFAM" id="SSF53850">
    <property type="entry name" value="Periplasmic binding protein-like II"/>
    <property type="match status" value="1"/>
</dbReference>
<name>A0A7D4HSL3_9BURK</name>
<gene>
    <name evidence="3" type="ORF">FOC84_18710</name>
</gene>
<keyword evidence="4" id="KW-1185">Reference proteome</keyword>
<dbReference type="AlphaFoldDB" id="A0A7D4HSL3"/>
<sequence>MRKTGIKIAAALAFGVLAAAGTARAAGYPDKPIKLIVGFAPGGASDTLARMVAQQVSGKLGQQIIVENQAGAGGSLAARTLARADADGYTIMLGSPGSMIINPILQPKLAYDPGKFTPVSPLARISYALMVRKTLDADSVARLVELSKSRPDGLTVGSAGIASNTHLVAMSFVVGTGAQLRHIPYKGTAPAMTDLIAGNIDVLFDSIPVVLPQIQSGKIKILAVTGSSREPSFPDVPTIAESGWPDFSANNWFGIFAPPNTPAPLVRKLNAAFTATLEDDAVRKQLESSGHRPTPGSPESLAKLVETERRSYEDIIKKTNISLQ</sequence>
<protein>
    <submittedName>
        <fullName evidence="3">Tripartite tricarboxylate transporter substrate binding protein</fullName>
    </submittedName>
</protein>
<dbReference type="PANTHER" id="PTHR42928:SF5">
    <property type="entry name" value="BLR1237 PROTEIN"/>
    <property type="match status" value="1"/>
</dbReference>
<organism evidence="3 4">
    <name type="scientific">Achromobacter pestifer</name>
    <dbReference type="NCBI Taxonomy" id="1353889"/>
    <lineage>
        <taxon>Bacteria</taxon>
        <taxon>Pseudomonadati</taxon>
        <taxon>Pseudomonadota</taxon>
        <taxon>Betaproteobacteria</taxon>
        <taxon>Burkholderiales</taxon>
        <taxon>Alcaligenaceae</taxon>
        <taxon>Achromobacter</taxon>
    </lineage>
</organism>
<evidence type="ECO:0000256" key="2">
    <source>
        <dbReference type="SAM" id="SignalP"/>
    </source>
</evidence>
<evidence type="ECO:0000313" key="3">
    <source>
        <dbReference type="EMBL" id="QKH36859.1"/>
    </source>
</evidence>
<dbReference type="CDD" id="cd07012">
    <property type="entry name" value="PBP2_Bug_TTT"/>
    <property type="match status" value="1"/>
</dbReference>
<dbReference type="Pfam" id="PF03401">
    <property type="entry name" value="TctC"/>
    <property type="match status" value="1"/>
</dbReference>
<dbReference type="EMBL" id="CP053985">
    <property type="protein sequence ID" value="QKH36859.1"/>
    <property type="molecule type" value="Genomic_DNA"/>
</dbReference>
<dbReference type="Proteomes" id="UP000500970">
    <property type="component" value="Chromosome"/>
</dbReference>
<feature type="chain" id="PRO_5028816509" evidence="2">
    <location>
        <begin position="26"/>
        <end position="324"/>
    </location>
</feature>
<keyword evidence="2" id="KW-0732">Signal</keyword>
<dbReference type="Gene3D" id="3.40.190.150">
    <property type="entry name" value="Bordetella uptake gene, domain 1"/>
    <property type="match status" value="1"/>
</dbReference>
<dbReference type="KEGG" id="apes:FOC84_18710"/>
<dbReference type="InterPro" id="IPR042100">
    <property type="entry name" value="Bug_dom1"/>
</dbReference>
<dbReference type="Gene3D" id="3.40.190.10">
    <property type="entry name" value="Periplasmic binding protein-like II"/>
    <property type="match status" value="1"/>
</dbReference>
<proteinExistence type="inferred from homology"/>
<feature type="signal peptide" evidence="2">
    <location>
        <begin position="1"/>
        <end position="25"/>
    </location>
</feature>
<dbReference type="RefSeq" id="WP_173145737.1">
    <property type="nucleotide sequence ID" value="NZ_CP053985.1"/>
</dbReference>
<reference evidence="3 4" key="1">
    <citation type="submission" date="2020-05" db="EMBL/GenBank/DDBJ databases">
        <title>FDA dAtabase for Regulatory Grade micrObial Sequences (FDA-ARGOS): Supporting development and validation of Infectious Disease Dx tests.</title>
        <authorList>
            <person name="Sproer C."/>
            <person name="Gronow S."/>
            <person name="Severitt S."/>
            <person name="Schroder I."/>
            <person name="Tallon L."/>
            <person name="Sadzewicz L."/>
            <person name="Zhao X."/>
            <person name="Vavikolanu K."/>
            <person name="Mehta A."/>
            <person name="Aluvathingal J."/>
            <person name="Nadendla S."/>
            <person name="Myers T."/>
            <person name="Yan Y."/>
            <person name="Sichtig H."/>
        </authorList>
    </citation>
    <scope>NUCLEOTIDE SEQUENCE [LARGE SCALE GENOMIC DNA]</scope>
    <source>
        <strain evidence="3 4">FDAARGOS_790</strain>
    </source>
</reference>
<evidence type="ECO:0000256" key="1">
    <source>
        <dbReference type="ARBA" id="ARBA00006987"/>
    </source>
</evidence>
<evidence type="ECO:0000313" key="4">
    <source>
        <dbReference type="Proteomes" id="UP000500970"/>
    </source>
</evidence>